<evidence type="ECO:0000313" key="1">
    <source>
        <dbReference type="EMBL" id="KKL88569.1"/>
    </source>
</evidence>
<name>A0A0F9FPW1_9ZZZZ</name>
<gene>
    <name evidence="1" type="ORF">LCGC14_1923380</name>
</gene>
<dbReference type="AlphaFoldDB" id="A0A0F9FPW1"/>
<proteinExistence type="predicted"/>
<organism evidence="1">
    <name type="scientific">marine sediment metagenome</name>
    <dbReference type="NCBI Taxonomy" id="412755"/>
    <lineage>
        <taxon>unclassified sequences</taxon>
        <taxon>metagenomes</taxon>
        <taxon>ecological metagenomes</taxon>
    </lineage>
</organism>
<dbReference type="InterPro" id="IPR027417">
    <property type="entry name" value="P-loop_NTPase"/>
</dbReference>
<accession>A0A0F9FPW1</accession>
<protein>
    <recommendedName>
        <fullName evidence="2">Phage terminase large subunit N-terminal domain-containing protein</fullName>
    </recommendedName>
</protein>
<sequence length="446" mass="51336">RDVSTETLGIKLMTGTQKDFFRSEAKYPAFIGGRGSSKTYSFCAKSFEKAQDNPGIRGCLTQPTFDMIRRNFVPVWEQQWGVVGGKNGIWEFRLYQQGCPQEIAFKNGSVIDLRPADDPEKFRGATYGFFGMDEIAIGNQLHVFLALMPSLRQKDSGGESYPYQGYVTSTPSGHKPWIRQIWMEHINPFTEAPLTPEHYPIFRARTKDNWHLSKEELNIWMEMFADTRFRAQELEGEFTALEGMAFEEFGDIHIREMPEDTVIVKRVNGLDFGGSSPTSMHELCLDQSDRVWVTKEFYKRNADDYDWIRKCEEWGSYEIRCDPSRSESELEHLRSMYGLHGLKRAAPHAKGFEDRIRLMRNRLKVRSVGLERGEPRIFISPDCPNAISEMRNLAYREPRPGEMVLGKWAPGCSDHAYDDIVYGLSAFDRAGADYSYRPKVIESGWN</sequence>
<dbReference type="EMBL" id="LAZR01020529">
    <property type="protein sequence ID" value="KKL88569.1"/>
    <property type="molecule type" value="Genomic_DNA"/>
</dbReference>
<dbReference type="Gene3D" id="3.30.420.280">
    <property type="match status" value="1"/>
</dbReference>
<dbReference type="Gene3D" id="3.40.50.300">
    <property type="entry name" value="P-loop containing nucleotide triphosphate hydrolases"/>
    <property type="match status" value="1"/>
</dbReference>
<comment type="caution">
    <text evidence="1">The sequence shown here is derived from an EMBL/GenBank/DDBJ whole genome shotgun (WGS) entry which is preliminary data.</text>
</comment>
<evidence type="ECO:0008006" key="2">
    <source>
        <dbReference type="Google" id="ProtNLM"/>
    </source>
</evidence>
<feature type="non-terminal residue" evidence="1">
    <location>
        <position position="1"/>
    </location>
</feature>
<reference evidence="1" key="1">
    <citation type="journal article" date="2015" name="Nature">
        <title>Complex archaea that bridge the gap between prokaryotes and eukaryotes.</title>
        <authorList>
            <person name="Spang A."/>
            <person name="Saw J.H."/>
            <person name="Jorgensen S.L."/>
            <person name="Zaremba-Niedzwiedzka K."/>
            <person name="Martijn J."/>
            <person name="Lind A.E."/>
            <person name="van Eijk R."/>
            <person name="Schleper C."/>
            <person name="Guy L."/>
            <person name="Ettema T.J."/>
        </authorList>
    </citation>
    <scope>NUCLEOTIDE SEQUENCE</scope>
</reference>